<dbReference type="AlphaFoldDB" id="A0A0F8Y0K9"/>
<evidence type="ECO:0000256" key="1">
    <source>
        <dbReference type="SAM" id="MobiDB-lite"/>
    </source>
</evidence>
<comment type="caution">
    <text evidence="2">The sequence shown here is derived from an EMBL/GenBank/DDBJ whole genome shotgun (WGS) entry which is preliminary data.</text>
</comment>
<accession>A0A0F8Y0K9</accession>
<dbReference type="EMBL" id="LAZR01056140">
    <property type="protein sequence ID" value="KKK74813.1"/>
    <property type="molecule type" value="Genomic_DNA"/>
</dbReference>
<proteinExistence type="predicted"/>
<name>A0A0F8Y0K9_9ZZZZ</name>
<feature type="compositionally biased region" description="Basic residues" evidence="1">
    <location>
        <begin position="1"/>
        <end position="10"/>
    </location>
</feature>
<protein>
    <recommendedName>
        <fullName evidence="3">HTH cro/C1-type domain-containing protein</fullName>
    </recommendedName>
</protein>
<evidence type="ECO:0008006" key="3">
    <source>
        <dbReference type="Google" id="ProtNLM"/>
    </source>
</evidence>
<reference evidence="2" key="1">
    <citation type="journal article" date="2015" name="Nature">
        <title>Complex archaea that bridge the gap between prokaryotes and eukaryotes.</title>
        <authorList>
            <person name="Spang A."/>
            <person name="Saw J.H."/>
            <person name="Jorgensen S.L."/>
            <person name="Zaremba-Niedzwiedzka K."/>
            <person name="Martijn J."/>
            <person name="Lind A.E."/>
            <person name="van Eijk R."/>
            <person name="Schleper C."/>
            <person name="Guy L."/>
            <person name="Ettema T.J."/>
        </authorList>
    </citation>
    <scope>NUCLEOTIDE SEQUENCE</scope>
</reference>
<feature type="region of interest" description="Disordered" evidence="1">
    <location>
        <begin position="1"/>
        <end position="22"/>
    </location>
</feature>
<evidence type="ECO:0000313" key="2">
    <source>
        <dbReference type="EMBL" id="KKK74813.1"/>
    </source>
</evidence>
<organism evidence="2">
    <name type="scientific">marine sediment metagenome</name>
    <dbReference type="NCBI Taxonomy" id="412755"/>
    <lineage>
        <taxon>unclassified sequences</taxon>
        <taxon>metagenomes</taxon>
        <taxon>ecological metagenomes</taxon>
    </lineage>
</organism>
<gene>
    <name evidence="2" type="ORF">LCGC14_2879980</name>
</gene>
<sequence>MTSHPNRGKSRTAPPGNPTPDEIIQLRHDAGLTQTEASQKIWSALRTWQGYEATSGDTQRRMHPAIWWCFKQRTKHLRSKEE</sequence>